<proteinExistence type="predicted"/>
<name>A0A1B6KQU4_9HEMI</name>
<evidence type="ECO:0000313" key="1">
    <source>
        <dbReference type="EMBL" id="JAT13813.1"/>
    </source>
</evidence>
<accession>A0A1B6KQU4</accession>
<dbReference type="AlphaFoldDB" id="A0A1B6KQU4"/>
<protein>
    <submittedName>
        <fullName evidence="1">Uncharacterized protein</fullName>
    </submittedName>
</protein>
<feature type="non-terminal residue" evidence="1">
    <location>
        <position position="1"/>
    </location>
</feature>
<reference evidence="1" key="1">
    <citation type="submission" date="2015-11" db="EMBL/GenBank/DDBJ databases">
        <title>De novo transcriptome assembly of four potential Pierce s Disease insect vectors from Arizona vineyards.</title>
        <authorList>
            <person name="Tassone E.E."/>
        </authorList>
    </citation>
    <scope>NUCLEOTIDE SEQUENCE</scope>
</reference>
<dbReference type="EMBL" id="GEBQ01026164">
    <property type="protein sequence ID" value="JAT13813.1"/>
    <property type="molecule type" value="Transcribed_RNA"/>
</dbReference>
<sequence length="148" mass="17075">QIINTTQGQFTAFFECDRYLPSRCRFLMQIIGTLKTVENCATCNHILAMLLKPSDLTLVICKDFFKDKKIQDLLTSEDTYDLVFMEVMFKESNAVFGHKFKALIVSGEWITIDWMAGNPLVATAHIPDRLSFDFTNKMSFLERLLNFV</sequence>
<organism evidence="1">
    <name type="scientific">Graphocephala atropunctata</name>
    <dbReference type="NCBI Taxonomy" id="36148"/>
    <lineage>
        <taxon>Eukaryota</taxon>
        <taxon>Metazoa</taxon>
        <taxon>Ecdysozoa</taxon>
        <taxon>Arthropoda</taxon>
        <taxon>Hexapoda</taxon>
        <taxon>Insecta</taxon>
        <taxon>Pterygota</taxon>
        <taxon>Neoptera</taxon>
        <taxon>Paraneoptera</taxon>
        <taxon>Hemiptera</taxon>
        <taxon>Auchenorrhyncha</taxon>
        <taxon>Membracoidea</taxon>
        <taxon>Cicadellidae</taxon>
        <taxon>Cicadellinae</taxon>
        <taxon>Cicadellini</taxon>
        <taxon>Graphocephala</taxon>
    </lineage>
</organism>
<gene>
    <name evidence="1" type="ORF">g.11112</name>
</gene>